<evidence type="ECO:0000256" key="2">
    <source>
        <dbReference type="ARBA" id="ARBA00022723"/>
    </source>
</evidence>
<dbReference type="GO" id="GO:0005737">
    <property type="term" value="C:cytoplasm"/>
    <property type="evidence" value="ECO:0007669"/>
    <property type="project" value="TreeGrafter"/>
</dbReference>
<evidence type="ECO:0000313" key="6">
    <source>
        <dbReference type="EMBL" id="QHS84463.1"/>
    </source>
</evidence>
<dbReference type="PANTHER" id="PTHR11086:SF18">
    <property type="entry name" value="DEOXYCYTIDYLATE DEAMINASE"/>
    <property type="match status" value="1"/>
</dbReference>
<dbReference type="PROSITE" id="PS51747">
    <property type="entry name" value="CYT_DCMP_DEAMINASES_2"/>
    <property type="match status" value="1"/>
</dbReference>
<proteinExistence type="inferred from homology"/>
<dbReference type="GO" id="GO:0006220">
    <property type="term" value="P:pyrimidine nucleotide metabolic process"/>
    <property type="evidence" value="ECO:0007669"/>
    <property type="project" value="InterPro"/>
</dbReference>
<comment type="similarity">
    <text evidence="1">Belongs to the cytidine and deoxycytidylate deaminase family.</text>
</comment>
<dbReference type="GO" id="GO:0004132">
    <property type="term" value="F:dCMP deaminase activity"/>
    <property type="evidence" value="ECO:0007669"/>
    <property type="project" value="InterPro"/>
</dbReference>
<dbReference type="PANTHER" id="PTHR11086">
    <property type="entry name" value="DEOXYCYTIDYLATE DEAMINASE-RELATED"/>
    <property type="match status" value="1"/>
</dbReference>
<keyword evidence="3" id="KW-0378">Hydrolase</keyword>
<name>A0A6C0AYA8_9ZZZZ</name>
<dbReference type="Pfam" id="PF00383">
    <property type="entry name" value="dCMP_cyt_deam_1"/>
    <property type="match status" value="1"/>
</dbReference>
<protein>
    <recommendedName>
        <fullName evidence="5">CMP/dCMP-type deaminase domain-containing protein</fullName>
    </recommendedName>
</protein>
<evidence type="ECO:0000256" key="3">
    <source>
        <dbReference type="ARBA" id="ARBA00022801"/>
    </source>
</evidence>
<dbReference type="InterPro" id="IPR016193">
    <property type="entry name" value="Cytidine_deaminase-like"/>
</dbReference>
<feature type="domain" description="CMP/dCMP-type deaminase" evidence="5">
    <location>
        <begin position="12"/>
        <end position="134"/>
    </location>
</feature>
<keyword evidence="4" id="KW-0862">Zinc</keyword>
<evidence type="ECO:0000259" key="5">
    <source>
        <dbReference type="PROSITE" id="PS51747"/>
    </source>
</evidence>
<dbReference type="PROSITE" id="PS00903">
    <property type="entry name" value="CYT_DCMP_DEAMINASES_1"/>
    <property type="match status" value="1"/>
</dbReference>
<keyword evidence="2" id="KW-0479">Metal-binding</keyword>
<dbReference type="AlphaFoldDB" id="A0A6C0AYA8"/>
<reference evidence="6" key="1">
    <citation type="journal article" date="2020" name="Nature">
        <title>Giant virus diversity and host interactions through global metagenomics.</title>
        <authorList>
            <person name="Schulz F."/>
            <person name="Roux S."/>
            <person name="Paez-Espino D."/>
            <person name="Jungbluth S."/>
            <person name="Walsh D.A."/>
            <person name="Denef V.J."/>
            <person name="McMahon K.D."/>
            <person name="Konstantinidis K.T."/>
            <person name="Eloe-Fadrosh E.A."/>
            <person name="Kyrpides N.C."/>
            <person name="Woyke T."/>
        </authorList>
    </citation>
    <scope>NUCLEOTIDE SEQUENCE</scope>
    <source>
        <strain evidence="6">GVMAG-S-ERX556022-25</strain>
    </source>
</reference>
<dbReference type="EMBL" id="MN738808">
    <property type="protein sequence ID" value="QHS84463.1"/>
    <property type="molecule type" value="Genomic_DNA"/>
</dbReference>
<dbReference type="Gene3D" id="3.40.140.10">
    <property type="entry name" value="Cytidine Deaminase, domain 2"/>
    <property type="match status" value="1"/>
</dbReference>
<dbReference type="PIRSF" id="PIRSF006019">
    <property type="entry name" value="dCMP_deaminase"/>
    <property type="match status" value="1"/>
</dbReference>
<sequence length="146" mass="16515">MNKCIDETIRPSWREYFKQLTELTATRSSCNKLHVGCILVNNNRIVAQGYNGFLPSCPHKSHIVNGHEIATIHAEQNTILDCAKRGVSCNECVAYITHYPCFNCAKMLLAAGIKEILYINDYNNDELVEIYCKLMGVKITCIKCPE</sequence>
<dbReference type="InterPro" id="IPR002125">
    <property type="entry name" value="CMP_dCMP_dom"/>
</dbReference>
<evidence type="ECO:0000256" key="4">
    <source>
        <dbReference type="ARBA" id="ARBA00022833"/>
    </source>
</evidence>
<dbReference type="InterPro" id="IPR016192">
    <property type="entry name" value="APOBEC/CMP_deaminase_Zn-bd"/>
</dbReference>
<dbReference type="InterPro" id="IPR016473">
    <property type="entry name" value="dCMP_deaminase"/>
</dbReference>
<dbReference type="GO" id="GO:0008270">
    <property type="term" value="F:zinc ion binding"/>
    <property type="evidence" value="ECO:0007669"/>
    <property type="project" value="InterPro"/>
</dbReference>
<organism evidence="6">
    <name type="scientific">viral metagenome</name>
    <dbReference type="NCBI Taxonomy" id="1070528"/>
    <lineage>
        <taxon>unclassified sequences</taxon>
        <taxon>metagenomes</taxon>
        <taxon>organismal metagenomes</taxon>
    </lineage>
</organism>
<dbReference type="InterPro" id="IPR015517">
    <property type="entry name" value="dCMP_deaminase-rel"/>
</dbReference>
<accession>A0A6C0AYA8</accession>
<evidence type="ECO:0000256" key="1">
    <source>
        <dbReference type="ARBA" id="ARBA00006576"/>
    </source>
</evidence>
<dbReference type="SUPFAM" id="SSF53927">
    <property type="entry name" value="Cytidine deaminase-like"/>
    <property type="match status" value="1"/>
</dbReference>